<dbReference type="PROSITE" id="PS00653">
    <property type="entry name" value="GLYCOSYL_HYDROL_F1_2"/>
    <property type="match status" value="1"/>
</dbReference>
<evidence type="ECO:0000256" key="4">
    <source>
        <dbReference type="ARBA" id="ARBA00023180"/>
    </source>
</evidence>
<dbReference type="KEGG" id="bman:114253189"/>
<evidence type="ECO:0000256" key="5">
    <source>
        <dbReference type="ARBA" id="ARBA00023295"/>
    </source>
</evidence>
<gene>
    <name evidence="9" type="primary">LOC114253189</name>
</gene>
<evidence type="ECO:0000313" key="8">
    <source>
        <dbReference type="Proteomes" id="UP000504629"/>
    </source>
</evidence>
<dbReference type="GO" id="GO:0008422">
    <property type="term" value="F:beta-glucosidase activity"/>
    <property type="evidence" value="ECO:0007669"/>
    <property type="project" value="TreeGrafter"/>
</dbReference>
<dbReference type="OrthoDB" id="65569at2759"/>
<feature type="signal peptide" evidence="7">
    <location>
        <begin position="1"/>
        <end position="19"/>
    </location>
</feature>
<dbReference type="InterPro" id="IPR017853">
    <property type="entry name" value="GH"/>
</dbReference>
<dbReference type="InterPro" id="IPR001360">
    <property type="entry name" value="Glyco_hydro_1"/>
</dbReference>
<dbReference type="PANTHER" id="PTHR10353">
    <property type="entry name" value="GLYCOSYL HYDROLASE"/>
    <property type="match status" value="1"/>
</dbReference>
<reference evidence="9" key="1">
    <citation type="submission" date="2025-08" db="UniProtKB">
        <authorList>
            <consortium name="RefSeq"/>
        </authorList>
    </citation>
    <scope>IDENTIFICATION</scope>
    <source>
        <tissue evidence="9">Silk gland</tissue>
    </source>
</reference>
<evidence type="ECO:0000256" key="2">
    <source>
        <dbReference type="ARBA" id="ARBA00011738"/>
    </source>
</evidence>
<accession>A0A6J2KS17</accession>
<dbReference type="GeneID" id="114253189"/>
<dbReference type="PANTHER" id="PTHR10353:SF36">
    <property type="entry name" value="LP05116P"/>
    <property type="match status" value="1"/>
</dbReference>
<keyword evidence="4" id="KW-0325">Glycoprotein</keyword>
<keyword evidence="5" id="KW-0326">Glycosidase</keyword>
<sequence length="506" mass="57713">MKALVVFFCLSLAMRYSTCVPKQRRTFPEDFIFGVSTASYQIEGAWNLDGKGENIWDYLTHNHVEAIADLSNGDIAADSYHNYLRDVEMLRELGVNAYRFSLSWSRILPTGFANYINKAAIDYYNNLINELLKYNIKPVVTLYHWDLPQKLQELGGFGNPLIADWFEDYARVAFQYFGDRVKFWITINEPKEICLDGYGSTAKAPMLNASGIGEYICAKNLIIAHAKAYHAYSNDFKATQGGVCGITFSVSSAQPLTSSEEDAIALEIHNQGEWAIYSDPIYSKEGGFPKEFSERIALKSLQQGYPRSRLPAYTEEEKDFVRGTSDFFGVNHYSGSLVSAVTSNNFVVPSFNDDVGVSYYTPEEWPRSVSSWLTQMPNSLNITLTRLRDRYDNPEIYITENGWSTYQGLNDDTRVNYMRAAWESALDALDAGINLKGYMAWSLMDNFEWREGYSERFGLYEVDFEDPARTRTPRKSAFVYKQLISTREVDHDYDPDSQSVMTINDS</sequence>
<evidence type="ECO:0000256" key="7">
    <source>
        <dbReference type="SAM" id="SignalP"/>
    </source>
</evidence>
<dbReference type="RefSeq" id="XP_028043767.1">
    <property type="nucleotide sequence ID" value="XM_028187966.1"/>
</dbReference>
<organism evidence="8 9">
    <name type="scientific">Bombyx mandarina</name>
    <name type="common">Wild silk moth</name>
    <name type="synonym">Wild silkworm</name>
    <dbReference type="NCBI Taxonomy" id="7092"/>
    <lineage>
        <taxon>Eukaryota</taxon>
        <taxon>Metazoa</taxon>
        <taxon>Ecdysozoa</taxon>
        <taxon>Arthropoda</taxon>
        <taxon>Hexapoda</taxon>
        <taxon>Insecta</taxon>
        <taxon>Pterygota</taxon>
        <taxon>Neoptera</taxon>
        <taxon>Endopterygota</taxon>
        <taxon>Lepidoptera</taxon>
        <taxon>Glossata</taxon>
        <taxon>Ditrysia</taxon>
        <taxon>Bombycoidea</taxon>
        <taxon>Bombycidae</taxon>
        <taxon>Bombycinae</taxon>
        <taxon>Bombyx</taxon>
    </lineage>
</organism>
<comment type="similarity">
    <text evidence="1 6">Belongs to the glycosyl hydrolase 1 family.</text>
</comment>
<feature type="chain" id="PRO_5026866711" evidence="7">
    <location>
        <begin position="20"/>
        <end position="506"/>
    </location>
</feature>
<dbReference type="Proteomes" id="UP000504629">
    <property type="component" value="Unplaced"/>
</dbReference>
<keyword evidence="7" id="KW-0732">Signal</keyword>
<dbReference type="GO" id="GO:0005975">
    <property type="term" value="P:carbohydrate metabolic process"/>
    <property type="evidence" value="ECO:0007669"/>
    <property type="project" value="InterPro"/>
</dbReference>
<evidence type="ECO:0000256" key="3">
    <source>
        <dbReference type="ARBA" id="ARBA00022801"/>
    </source>
</evidence>
<name>A0A6J2KS17_BOMMA</name>
<evidence type="ECO:0000256" key="6">
    <source>
        <dbReference type="RuleBase" id="RU003690"/>
    </source>
</evidence>
<dbReference type="InterPro" id="IPR033132">
    <property type="entry name" value="GH_1_N_CS"/>
</dbReference>
<proteinExistence type="inferred from homology"/>
<keyword evidence="3" id="KW-0378">Hydrolase</keyword>
<protein>
    <submittedName>
        <fullName evidence="9">Myrosinase 1-like</fullName>
    </submittedName>
</protein>
<dbReference type="FunFam" id="3.20.20.80:FF:000013">
    <property type="entry name" value="lactase-phlorizin hydrolase"/>
    <property type="match status" value="1"/>
</dbReference>
<evidence type="ECO:0000313" key="9">
    <source>
        <dbReference type="RefSeq" id="XP_028043767.1"/>
    </source>
</evidence>
<dbReference type="AlphaFoldDB" id="A0A6J2KS17"/>
<dbReference type="SUPFAM" id="SSF51445">
    <property type="entry name" value="(Trans)glycosidases"/>
    <property type="match status" value="1"/>
</dbReference>
<comment type="subunit">
    <text evidence="2">Homodimer.</text>
</comment>
<dbReference type="Pfam" id="PF00232">
    <property type="entry name" value="Glyco_hydro_1"/>
    <property type="match status" value="1"/>
</dbReference>
<evidence type="ECO:0000256" key="1">
    <source>
        <dbReference type="ARBA" id="ARBA00010838"/>
    </source>
</evidence>
<keyword evidence="8" id="KW-1185">Reference proteome</keyword>
<dbReference type="PRINTS" id="PR00131">
    <property type="entry name" value="GLHYDRLASE1"/>
</dbReference>
<dbReference type="Gene3D" id="3.20.20.80">
    <property type="entry name" value="Glycosidases"/>
    <property type="match status" value="1"/>
</dbReference>